<sequence length="505" mass="57336">MIMVHCIMGSLADGVEQPQWIKELLEIAPSARNKEVLEVITGNAAARARRNVFLARITPMQKLQARIRSLIALCLFAWSFPATAAVVFVRWLLHKLVGKPEPRVRPNGPRKTLVLTGAKMSKSMHTARHFSRIGWRVVAIEHHKYWMSGTRFSNCVDAFHTVPPPDVDLVGYLKAMRRILAKEKADIYMPTSTALLEVYDALVLDVLPPGCVPWTLDAATTAQLNNKARFSALCRDVGVRSPAYFHIATKQQLLDFNKKPEIFKGKRFLLKSIAYDCISRSELFTLPCDQARLERHVESIDLDPTHPWMLQQFLEGVEYSSYSIVHRGRVVAHADTKAELNNFRYGQVDSTQMWEWVTAFCAAGKYTGNLCFDFIQDTHDGLLYPTECNPRISSINTQFHDHPALATAFTDPESIGKCLKPMPGSAHIYWWWGEFWTAVTGGDYATWWHLVTAGKDGVFDLDDPLPFLFYNYLQIPVLLMRNVLGGNPWKKIDFCIGKLIEMYGD</sequence>
<dbReference type="Proteomes" id="UP000054558">
    <property type="component" value="Unassembled WGS sequence"/>
</dbReference>
<keyword evidence="1" id="KW-0472">Membrane</keyword>
<dbReference type="OrthoDB" id="564520at2759"/>
<proteinExistence type="predicted"/>
<keyword evidence="3" id="KW-1185">Reference proteome</keyword>
<dbReference type="Gene3D" id="3.30.1490.20">
    <property type="entry name" value="ATP-grasp fold, A domain"/>
    <property type="match status" value="1"/>
</dbReference>
<feature type="transmembrane region" description="Helical" evidence="1">
    <location>
        <begin position="70"/>
        <end position="93"/>
    </location>
</feature>
<reference evidence="2 3" key="1">
    <citation type="journal article" date="2014" name="Nat. Commun.">
        <title>Klebsormidium flaccidum genome reveals primary factors for plant terrestrial adaptation.</title>
        <authorList>
            <person name="Hori K."/>
            <person name="Maruyama F."/>
            <person name="Fujisawa T."/>
            <person name="Togashi T."/>
            <person name="Yamamoto N."/>
            <person name="Seo M."/>
            <person name="Sato S."/>
            <person name="Yamada T."/>
            <person name="Mori H."/>
            <person name="Tajima N."/>
            <person name="Moriyama T."/>
            <person name="Ikeuchi M."/>
            <person name="Watanabe M."/>
            <person name="Wada H."/>
            <person name="Kobayashi K."/>
            <person name="Saito M."/>
            <person name="Masuda T."/>
            <person name="Sasaki-Sekimoto Y."/>
            <person name="Mashiguchi K."/>
            <person name="Awai K."/>
            <person name="Shimojima M."/>
            <person name="Masuda S."/>
            <person name="Iwai M."/>
            <person name="Nobusawa T."/>
            <person name="Narise T."/>
            <person name="Kondo S."/>
            <person name="Saito H."/>
            <person name="Sato R."/>
            <person name="Murakawa M."/>
            <person name="Ihara Y."/>
            <person name="Oshima-Yamada Y."/>
            <person name="Ohtaka K."/>
            <person name="Satoh M."/>
            <person name="Sonobe K."/>
            <person name="Ishii M."/>
            <person name="Ohtani R."/>
            <person name="Kanamori-Sato M."/>
            <person name="Honoki R."/>
            <person name="Miyazaki D."/>
            <person name="Mochizuki H."/>
            <person name="Umetsu J."/>
            <person name="Higashi K."/>
            <person name="Shibata D."/>
            <person name="Kamiya Y."/>
            <person name="Sato N."/>
            <person name="Nakamura Y."/>
            <person name="Tabata S."/>
            <person name="Ida S."/>
            <person name="Kurokawa K."/>
            <person name="Ohta H."/>
        </authorList>
    </citation>
    <scope>NUCLEOTIDE SEQUENCE [LARGE SCALE GENOMIC DNA]</scope>
    <source>
        <strain evidence="2 3">NIES-2285</strain>
    </source>
</reference>
<gene>
    <name evidence="2" type="ORF">KFL_002160080</name>
</gene>
<dbReference type="Gene3D" id="3.30.470.20">
    <property type="entry name" value="ATP-grasp fold, B domain"/>
    <property type="match status" value="1"/>
</dbReference>
<keyword evidence="1" id="KW-0812">Transmembrane</keyword>
<dbReference type="EMBL" id="DF237165">
    <property type="protein sequence ID" value="GAQ84998.1"/>
    <property type="molecule type" value="Genomic_DNA"/>
</dbReference>
<evidence type="ECO:0008006" key="4">
    <source>
        <dbReference type="Google" id="ProtNLM"/>
    </source>
</evidence>
<dbReference type="GO" id="GO:0005524">
    <property type="term" value="F:ATP binding"/>
    <property type="evidence" value="ECO:0007669"/>
    <property type="project" value="InterPro"/>
</dbReference>
<keyword evidence="1" id="KW-1133">Transmembrane helix</keyword>
<evidence type="ECO:0000256" key="1">
    <source>
        <dbReference type="SAM" id="Phobius"/>
    </source>
</evidence>
<protein>
    <recommendedName>
        <fullName evidence="4">ATP-grasp domain-containing protein</fullName>
    </recommendedName>
</protein>
<dbReference type="Gene3D" id="3.40.50.20">
    <property type="match status" value="1"/>
</dbReference>
<name>A0A1Y1IA69_KLENI</name>
<accession>A0A1Y1IA69</accession>
<dbReference type="InterPro" id="IPR013815">
    <property type="entry name" value="ATP_grasp_subdomain_1"/>
</dbReference>
<evidence type="ECO:0000313" key="3">
    <source>
        <dbReference type="Proteomes" id="UP000054558"/>
    </source>
</evidence>
<dbReference type="OMA" id="CNPRTHS"/>
<dbReference type="SUPFAM" id="SSF56059">
    <property type="entry name" value="Glutathione synthetase ATP-binding domain-like"/>
    <property type="match status" value="1"/>
</dbReference>
<evidence type="ECO:0000313" key="2">
    <source>
        <dbReference type="EMBL" id="GAQ84998.1"/>
    </source>
</evidence>
<dbReference type="AlphaFoldDB" id="A0A1Y1IA69"/>
<organism evidence="2 3">
    <name type="scientific">Klebsormidium nitens</name>
    <name type="common">Green alga</name>
    <name type="synonym">Ulothrix nitens</name>
    <dbReference type="NCBI Taxonomy" id="105231"/>
    <lineage>
        <taxon>Eukaryota</taxon>
        <taxon>Viridiplantae</taxon>
        <taxon>Streptophyta</taxon>
        <taxon>Klebsormidiophyceae</taxon>
        <taxon>Klebsormidiales</taxon>
        <taxon>Klebsormidiaceae</taxon>
        <taxon>Klebsormidium</taxon>
    </lineage>
</organism>